<proteinExistence type="predicted"/>
<dbReference type="Pfam" id="PF19078">
    <property type="entry name" value="Big_12"/>
    <property type="match status" value="1"/>
</dbReference>
<organism evidence="3 4">
    <name type="scientific">Hymenobacter persicinus</name>
    <dbReference type="NCBI Taxonomy" id="2025506"/>
    <lineage>
        <taxon>Bacteria</taxon>
        <taxon>Pseudomonadati</taxon>
        <taxon>Bacteroidota</taxon>
        <taxon>Cytophagia</taxon>
        <taxon>Cytophagales</taxon>
        <taxon>Hymenobacteraceae</taxon>
        <taxon>Hymenobacter</taxon>
    </lineage>
</organism>
<dbReference type="InterPro" id="IPR013783">
    <property type="entry name" value="Ig-like_fold"/>
</dbReference>
<dbReference type="SUPFAM" id="SSF81296">
    <property type="entry name" value="E set domains"/>
    <property type="match status" value="1"/>
</dbReference>
<reference evidence="3 4" key="1">
    <citation type="submission" date="2019-02" db="EMBL/GenBank/DDBJ databases">
        <title>Bacterial novel species isolated from soil.</title>
        <authorList>
            <person name="Jung H.-Y."/>
        </authorList>
    </citation>
    <scope>NUCLEOTIDE SEQUENCE [LARGE SCALE GENOMIC DNA]</scope>
    <source>
        <strain evidence="3 4">1-3-3-3</strain>
    </source>
</reference>
<dbReference type="RefSeq" id="WP_129922786.1">
    <property type="nucleotide sequence ID" value="NZ_SEWE01000054.1"/>
</dbReference>
<dbReference type="Proteomes" id="UP000294155">
    <property type="component" value="Unassembled WGS sequence"/>
</dbReference>
<dbReference type="InterPro" id="IPR028994">
    <property type="entry name" value="Integrin_alpha_N"/>
</dbReference>
<accession>A0A4Q5L9H1</accession>
<feature type="domain" description="Bacterial Ig-like" evidence="2">
    <location>
        <begin position="486"/>
        <end position="580"/>
    </location>
</feature>
<dbReference type="InterPro" id="IPR013517">
    <property type="entry name" value="FG-GAP"/>
</dbReference>
<evidence type="ECO:0000256" key="1">
    <source>
        <dbReference type="ARBA" id="ARBA00022729"/>
    </source>
</evidence>
<dbReference type="Gene3D" id="2.60.40.10">
    <property type="entry name" value="Immunoglobulins"/>
    <property type="match status" value="1"/>
</dbReference>
<gene>
    <name evidence="3" type="ORF">EWM57_18450</name>
</gene>
<protein>
    <recommendedName>
        <fullName evidence="2">Bacterial Ig-like domain-containing protein</fullName>
    </recommendedName>
</protein>
<dbReference type="EMBL" id="SEWE01000054">
    <property type="protein sequence ID" value="RYU76723.1"/>
    <property type="molecule type" value="Genomic_DNA"/>
</dbReference>
<dbReference type="PANTHER" id="PTHR46580">
    <property type="entry name" value="SENSOR KINASE-RELATED"/>
    <property type="match status" value="1"/>
</dbReference>
<evidence type="ECO:0000259" key="2">
    <source>
        <dbReference type="Pfam" id="PF19078"/>
    </source>
</evidence>
<keyword evidence="1" id="KW-0732">Signal</keyword>
<dbReference type="InterPro" id="IPR044048">
    <property type="entry name" value="Big_12"/>
</dbReference>
<name>A0A4Q5L9H1_9BACT</name>
<evidence type="ECO:0000313" key="4">
    <source>
        <dbReference type="Proteomes" id="UP000294155"/>
    </source>
</evidence>
<evidence type="ECO:0000313" key="3">
    <source>
        <dbReference type="EMBL" id="RYU76723.1"/>
    </source>
</evidence>
<comment type="caution">
    <text evidence="3">The sequence shown here is derived from an EMBL/GenBank/DDBJ whole genome shotgun (WGS) entry which is preliminary data.</text>
</comment>
<dbReference type="Gene3D" id="2.130.10.130">
    <property type="entry name" value="Integrin alpha, N-terminal"/>
    <property type="match status" value="2"/>
</dbReference>
<dbReference type="InterPro" id="IPR014756">
    <property type="entry name" value="Ig_E-set"/>
</dbReference>
<feature type="non-terminal residue" evidence="3">
    <location>
        <position position="771"/>
    </location>
</feature>
<dbReference type="SUPFAM" id="SSF69318">
    <property type="entry name" value="Integrin alpha N-terminal domain"/>
    <property type="match status" value="2"/>
</dbReference>
<dbReference type="AlphaFoldDB" id="A0A4Q5L9H1"/>
<dbReference type="OrthoDB" id="877328at2"/>
<dbReference type="CDD" id="cd00102">
    <property type="entry name" value="IPT"/>
    <property type="match status" value="1"/>
</dbReference>
<sequence>MMHNYPVGRLPRQLVRHLITVRPGHTLAALLFGLGTATTPTLAQGTFAAPAYYNSSGVSPIGITAGDLNGDGRADIVLNNFNSSTAGVGVLLNAVAPAAAGTFPASATTYNSGGSNSAGSAIGDVNGDGRPDIVAGNINDNTVGVLLNPGNGTFPSAAITYSTGGAGPVNVSLGDVNGDGRLDIVAAHQNGGTVGVLLNSATTPGTFGAAVQYTAGNQVYGVRLGDVNGDGRLDIVTSNFQSANVSVLLNSATTPGTFGAATSYLSGGSGPLGMVLGDVNGDGRLDIVVNHQASSLFGVLLNSATTPGTFGAVTTYNNGGFGEGVAVGDVSGDGRLDIVVSRNSTGTAGVFVNSGTGTFPTQTNYATGGGLNARVVLVDVNNDGLLDIAVSDFTNARIAVLRNTSTIAAPALSSINPTNGPVGTSVTLTGTNLLNASAVNFTGAAATNFTVVNATTITALVPAGATTGNVTVTTPGGTSNGVAFAVNPTVVISSTAGASGSTTGTSPIPFTITFSQSVTGFVAGAVSVTNGAVTSGSFSGSGTTYSFTVTPTTPGTPTTVSVPANVAITAAGTSNVASAAPYSIQYNAPVTATTWTGAVSSNWYANGNWTNSMPGRRIDARIPAGVPNFPVVPNGTAYAKNLTLASGATLTQSGGTLELRGDFDNSGTFVATGGTVSLRDSLNRQLIGGTSRTTLWNLTVGASGASLNGELEIQRVLTLNGDLSTASLGLTLLSNAGGTAMVVNSGGAIGGPATVQRYIDPSLNAGLGYRH</sequence>
<keyword evidence="4" id="KW-1185">Reference proteome</keyword>
<dbReference type="Pfam" id="PF13517">
    <property type="entry name" value="FG-GAP_3"/>
    <property type="match status" value="3"/>
</dbReference>